<dbReference type="InterPro" id="IPR034015">
    <property type="entry name" value="M1_LTA4H"/>
</dbReference>
<comment type="cofactor">
    <cofactor evidence="2">
        <name>Zn(2+)</name>
        <dbReference type="ChEBI" id="CHEBI:29105"/>
    </cofactor>
    <text evidence="2">Binds 1 zinc ion per subunit.</text>
</comment>
<dbReference type="PANTHER" id="PTHR45726:SF3">
    <property type="entry name" value="LEUKOTRIENE A-4 HYDROLASE"/>
    <property type="match status" value="1"/>
</dbReference>
<comment type="caution">
    <text evidence="4">The sequence shown here is derived from an EMBL/GenBank/DDBJ whole genome shotgun (WGS) entry which is preliminary data.</text>
</comment>
<dbReference type="EMBL" id="WBXO01000005">
    <property type="protein sequence ID" value="KAB2952549.1"/>
    <property type="molecule type" value="Genomic_DNA"/>
</dbReference>
<keyword evidence="2" id="KW-0862">Zinc</keyword>
<evidence type="ECO:0000256" key="1">
    <source>
        <dbReference type="PIRSR" id="PIRSR634015-1"/>
    </source>
</evidence>
<dbReference type="CDD" id="cd09604">
    <property type="entry name" value="M1_APN_like"/>
    <property type="match status" value="1"/>
</dbReference>
<dbReference type="InterPro" id="IPR027268">
    <property type="entry name" value="Peptidase_M4/M1_CTD_sf"/>
</dbReference>
<evidence type="ECO:0000259" key="3">
    <source>
        <dbReference type="Pfam" id="PF01433"/>
    </source>
</evidence>
<dbReference type="Proteomes" id="UP000468766">
    <property type="component" value="Unassembled WGS sequence"/>
</dbReference>
<evidence type="ECO:0000313" key="4">
    <source>
        <dbReference type="EMBL" id="KAB2952549.1"/>
    </source>
</evidence>
<keyword evidence="2" id="KW-0479">Metal-binding</keyword>
<proteinExistence type="predicted"/>
<dbReference type="AlphaFoldDB" id="A0A6I0F5G2"/>
<feature type="active site" description="Proton donor" evidence="1">
    <location>
        <position position="507"/>
    </location>
</feature>
<protein>
    <submittedName>
        <fullName evidence="4">M1 family metallopeptidase</fullName>
    </submittedName>
</protein>
<keyword evidence="5" id="KW-1185">Reference proteome</keyword>
<dbReference type="OrthoDB" id="9814383at2"/>
<dbReference type="Pfam" id="PF01433">
    <property type="entry name" value="Peptidase_M1"/>
    <property type="match status" value="1"/>
</dbReference>
<feature type="binding site" evidence="2">
    <location>
        <position position="412"/>
    </location>
    <ligand>
        <name>Zn(2+)</name>
        <dbReference type="ChEBI" id="CHEBI:29105"/>
        <note>catalytic</note>
    </ligand>
</feature>
<accession>A0A6I0F5G2</accession>
<feature type="active site" description="Proton acceptor" evidence="1">
    <location>
        <position position="413"/>
    </location>
</feature>
<organism evidence="4 5">
    <name type="scientific">Heliorestis acidaminivorans</name>
    <dbReference type="NCBI Taxonomy" id="553427"/>
    <lineage>
        <taxon>Bacteria</taxon>
        <taxon>Bacillati</taxon>
        <taxon>Bacillota</taxon>
        <taxon>Clostridia</taxon>
        <taxon>Eubacteriales</taxon>
        <taxon>Heliobacteriaceae</taxon>
        <taxon>Heliorestis</taxon>
    </lineage>
</organism>
<evidence type="ECO:0000256" key="2">
    <source>
        <dbReference type="PIRSR" id="PIRSR634015-3"/>
    </source>
</evidence>
<dbReference type="SUPFAM" id="SSF55486">
    <property type="entry name" value="Metalloproteases ('zincins'), catalytic domain"/>
    <property type="match status" value="1"/>
</dbReference>
<dbReference type="Gene3D" id="1.10.390.10">
    <property type="entry name" value="Neutral Protease Domain 2"/>
    <property type="match status" value="1"/>
</dbReference>
<name>A0A6I0F5G2_9FIRM</name>
<feature type="domain" description="Peptidase M1 membrane alanine aminopeptidase" evidence="3">
    <location>
        <begin position="348"/>
        <end position="554"/>
    </location>
</feature>
<reference evidence="4 5" key="1">
    <citation type="submission" date="2019-10" db="EMBL/GenBank/DDBJ databases">
        <title>Whole-genome sequence of the extremophile Heliorestis acidaminivorans DSM 24790.</title>
        <authorList>
            <person name="Kyndt J.A."/>
            <person name="Meyer T.E."/>
        </authorList>
    </citation>
    <scope>NUCLEOTIDE SEQUENCE [LARGE SCALE GENOMIC DNA]</scope>
    <source>
        <strain evidence="4 5">DSM 24790</strain>
    </source>
</reference>
<evidence type="ECO:0000313" key="5">
    <source>
        <dbReference type="Proteomes" id="UP000468766"/>
    </source>
</evidence>
<sequence>MSSKGLTLPVFYPFADSVVSTKKERSMMNYLFTRNMLSLCLFFFFALLLLLPLSPIPATVAVAASNVKTLSMPDQEPPVHYQIESNFVPSLSTIDGKVTITWTYPGTEPLSEIAIHLYQNAFAPGSTFMNNSLGLHRGHQQNHTQTGQVEVFSISYHQAEGSKDITDNLRYIQPDDDNRQDKTLALLELPEPLMPKQVLEVTISFRTHLPAIFARSGTVEPFVMAGQWYPKLAAYELAGQRGRPTEGFNLHQYHSNSEFFADFANYDVRISVPEDYIVGATGEEITEPIKEKGVIHYHFAQKWVHDFAWAADPRFVIYQDTFKPAQGEPVIVSLYTRPEKSHLATRQLNAVVGTLRELHNLFGPYPYKTLTVIDPPGDALGAGGMEYPTLITGGTPLLSHGQSMEPERVLVHETIHQYWYGIVANNEFEEAWLDEGLTTYTEGKILERLYGDSRSSFSIFGQPLLPLPLSTNSPGLFRTVLQPLVLDPIDLPAYDYASSRSYATSVYYRGALLLYSLEGLLGEEKVFDILSTYYQRWAFRHPGTDDFVAVVKEKGCSESAKFLQKGLQSPAYLDYALGDIKPLGTAEGLAWIVRIDRRGELIAPVEILILHQNGQKEIVQWSGEERYLEIRIQHSQPPLAIHIDPEERLPLDMNRLNNDWTQESAWWPAFRWTLLVALYYQSLLALAL</sequence>
<dbReference type="InterPro" id="IPR014782">
    <property type="entry name" value="Peptidase_M1_dom"/>
</dbReference>
<dbReference type="GO" id="GO:0008270">
    <property type="term" value="F:zinc ion binding"/>
    <property type="evidence" value="ECO:0007669"/>
    <property type="project" value="InterPro"/>
</dbReference>
<gene>
    <name evidence="4" type="ORF">F9B85_07740</name>
</gene>
<dbReference type="PANTHER" id="PTHR45726">
    <property type="entry name" value="LEUKOTRIENE A-4 HYDROLASE"/>
    <property type="match status" value="1"/>
</dbReference>
<feature type="binding site" evidence="2">
    <location>
        <position position="435"/>
    </location>
    <ligand>
        <name>Zn(2+)</name>
        <dbReference type="ChEBI" id="CHEBI:29105"/>
        <note>catalytic</note>
    </ligand>
</feature>
<dbReference type="GO" id="GO:0008237">
    <property type="term" value="F:metallopeptidase activity"/>
    <property type="evidence" value="ECO:0007669"/>
    <property type="project" value="InterPro"/>
</dbReference>
<feature type="binding site" evidence="2">
    <location>
        <position position="416"/>
    </location>
    <ligand>
        <name>Zn(2+)</name>
        <dbReference type="ChEBI" id="CHEBI:29105"/>
        <note>catalytic</note>
    </ligand>
</feature>